<dbReference type="RefSeq" id="WP_188384946.1">
    <property type="nucleotide sequence ID" value="NZ_BMEY01000012.1"/>
</dbReference>
<name>A0A916S1E2_9BACI</name>
<evidence type="ECO:0000313" key="1">
    <source>
        <dbReference type="EMBL" id="GGA80132.1"/>
    </source>
</evidence>
<organism evidence="1 2">
    <name type="scientific">Ornithinibacillus halotolerans</name>
    <dbReference type="NCBI Taxonomy" id="1274357"/>
    <lineage>
        <taxon>Bacteria</taxon>
        <taxon>Bacillati</taxon>
        <taxon>Bacillota</taxon>
        <taxon>Bacilli</taxon>
        <taxon>Bacillales</taxon>
        <taxon>Bacillaceae</taxon>
        <taxon>Ornithinibacillus</taxon>
    </lineage>
</organism>
<dbReference type="AlphaFoldDB" id="A0A916S1E2"/>
<evidence type="ECO:0000313" key="2">
    <source>
        <dbReference type="Proteomes" id="UP000613512"/>
    </source>
</evidence>
<accession>A0A916S1E2</accession>
<dbReference type="Proteomes" id="UP000613512">
    <property type="component" value="Unassembled WGS sequence"/>
</dbReference>
<reference evidence="1" key="1">
    <citation type="journal article" date="2014" name="Int. J. Syst. Evol. Microbiol.">
        <title>Complete genome sequence of Corynebacterium casei LMG S-19264T (=DSM 44701T), isolated from a smear-ripened cheese.</title>
        <authorList>
            <consortium name="US DOE Joint Genome Institute (JGI-PGF)"/>
            <person name="Walter F."/>
            <person name="Albersmeier A."/>
            <person name="Kalinowski J."/>
            <person name="Ruckert C."/>
        </authorList>
    </citation>
    <scope>NUCLEOTIDE SEQUENCE</scope>
    <source>
        <strain evidence="1">CGMCC 1.12408</strain>
    </source>
</reference>
<protein>
    <submittedName>
        <fullName evidence="1">Uncharacterized protein</fullName>
    </submittedName>
</protein>
<sequence length="96" mass="11459">MRNTINVNLSKYMDEKTGLLTVREWDNSKIHQSWKINEGRIIVFESNLEDFPANALLLFEDIDEYIEAIKDVRWINCEDFIINHSEDFRKMGFPFS</sequence>
<dbReference type="EMBL" id="BMEY01000012">
    <property type="protein sequence ID" value="GGA80132.1"/>
    <property type="molecule type" value="Genomic_DNA"/>
</dbReference>
<comment type="caution">
    <text evidence="1">The sequence shown here is derived from an EMBL/GenBank/DDBJ whole genome shotgun (WGS) entry which is preliminary data.</text>
</comment>
<reference evidence="1" key="2">
    <citation type="submission" date="2020-09" db="EMBL/GenBank/DDBJ databases">
        <authorList>
            <person name="Sun Q."/>
            <person name="Zhou Y."/>
        </authorList>
    </citation>
    <scope>NUCLEOTIDE SEQUENCE</scope>
    <source>
        <strain evidence="1">CGMCC 1.12408</strain>
    </source>
</reference>
<gene>
    <name evidence="1" type="ORF">GCM10008025_24410</name>
</gene>
<proteinExistence type="predicted"/>
<keyword evidence="2" id="KW-1185">Reference proteome</keyword>